<evidence type="ECO:0000313" key="4">
    <source>
        <dbReference type="Proteomes" id="UP000177987"/>
    </source>
</evidence>
<evidence type="ECO:0000313" key="3">
    <source>
        <dbReference type="EMBL" id="OHA84311.1"/>
    </source>
</evidence>
<keyword evidence="1" id="KW-0812">Transmembrane</keyword>
<dbReference type="InterPro" id="IPR007391">
    <property type="entry name" value="Vancomycin_resist_VanW"/>
</dbReference>
<accession>A0A1G2SIS7</accession>
<keyword evidence="1" id="KW-0472">Membrane</keyword>
<feature type="domain" description="YoaR-like putative peptidoglycan binding" evidence="2">
    <location>
        <begin position="132"/>
        <end position="225"/>
    </location>
</feature>
<dbReference type="Pfam" id="PF12229">
    <property type="entry name" value="PG_binding_4"/>
    <property type="match status" value="1"/>
</dbReference>
<sequence>MNKKLKQQLVHILKLLLNPRAGFHRVVLFLKKRQLILLTIVVVILGFVSFFEYTYQDRFYPGVSIGNISVGGKTYTEVTTLLGDRAKVLTDTGLHLKFLDGGTTKEIIIPISAPGFNPDKSFEYFSLGEWGKTVDEAYQYGRTGSYWQRTKEHVHLVRGTRFLLPSTLYEVAVDSFLSRELELFLKKAEPARFAIDRNGEVYITPEKIGERMDTKEVIIILKKKLAYFDSSPKDFKAEVRTPLSTQEDLQPFLHFAQELSQKKKMVFHYKTYSWNVSGAKLVTWLTIDANKQIGLDQEKLRVFLSQTVSSVINDAPESSRFKIYDDVLTELTPGHAGTVVDVVATAQKATDAIAGLQILTTLSPSNTDATHKEGATPIDITIEITREEPKVTNETIGQYNIRDLVGFSKTSFRGSSADRIKNIKVGAEKLNGRLIAPGEEFSAVDAIGYVTEEAGYVKEFVIKDNKSVKELGGGLCQIATTLFRLALNAGLPITERVSHRYVVGYYGPGLDATIYGPHPDLRFVNDTGHYLLLQSRVSGTDLIFELYGKNDGREVRISEPILSNRIPAPSTKYVSTTDLPLYAEKCSETPRGGVTADVTYRVALPNGGIREQIFNSVYQPWQKVCLVGTPR</sequence>
<dbReference type="PANTHER" id="PTHR35788:SF1">
    <property type="entry name" value="EXPORTED PROTEIN"/>
    <property type="match status" value="1"/>
</dbReference>
<keyword evidence="1" id="KW-1133">Transmembrane helix</keyword>
<feature type="transmembrane region" description="Helical" evidence="1">
    <location>
        <begin position="35"/>
        <end position="55"/>
    </location>
</feature>
<evidence type="ECO:0000256" key="1">
    <source>
        <dbReference type="SAM" id="Phobius"/>
    </source>
</evidence>
<dbReference type="EMBL" id="MHUW01000002">
    <property type="protein sequence ID" value="OHA84311.1"/>
    <property type="molecule type" value="Genomic_DNA"/>
</dbReference>
<dbReference type="InterPro" id="IPR022029">
    <property type="entry name" value="YoaR-like_PG-bd"/>
</dbReference>
<protein>
    <recommendedName>
        <fullName evidence="2">YoaR-like putative peptidoglycan binding domain-containing protein</fullName>
    </recommendedName>
</protein>
<dbReference type="PANTHER" id="PTHR35788">
    <property type="entry name" value="EXPORTED PROTEIN-RELATED"/>
    <property type="match status" value="1"/>
</dbReference>
<dbReference type="AlphaFoldDB" id="A0A1G2SIS7"/>
<evidence type="ECO:0000259" key="2">
    <source>
        <dbReference type="Pfam" id="PF12229"/>
    </source>
</evidence>
<organism evidence="3 4">
    <name type="scientific">Candidatus Yonathbacteria bacterium RIFCSPLOWO2_01_FULL_47_33b</name>
    <dbReference type="NCBI Taxonomy" id="1802727"/>
    <lineage>
        <taxon>Bacteria</taxon>
        <taxon>Candidatus Yonathiibacteriota</taxon>
    </lineage>
</organism>
<dbReference type="Proteomes" id="UP000177987">
    <property type="component" value="Unassembled WGS sequence"/>
</dbReference>
<comment type="caution">
    <text evidence="3">The sequence shown here is derived from an EMBL/GenBank/DDBJ whole genome shotgun (WGS) entry which is preliminary data.</text>
</comment>
<proteinExistence type="predicted"/>
<reference evidence="3 4" key="1">
    <citation type="journal article" date="2016" name="Nat. Commun.">
        <title>Thousands of microbial genomes shed light on interconnected biogeochemical processes in an aquifer system.</title>
        <authorList>
            <person name="Anantharaman K."/>
            <person name="Brown C.T."/>
            <person name="Hug L.A."/>
            <person name="Sharon I."/>
            <person name="Castelle C.J."/>
            <person name="Probst A.J."/>
            <person name="Thomas B.C."/>
            <person name="Singh A."/>
            <person name="Wilkins M.J."/>
            <person name="Karaoz U."/>
            <person name="Brodie E.L."/>
            <person name="Williams K.H."/>
            <person name="Hubbard S.S."/>
            <person name="Banfield J.F."/>
        </authorList>
    </citation>
    <scope>NUCLEOTIDE SEQUENCE [LARGE SCALE GENOMIC DNA]</scope>
</reference>
<name>A0A1G2SIS7_9BACT</name>
<dbReference type="InterPro" id="IPR052913">
    <property type="entry name" value="Glycopeptide_resist_protein"/>
</dbReference>
<gene>
    <name evidence="3" type="ORF">A2937_02125</name>
</gene>
<dbReference type="STRING" id="1802727.A2937_02125"/>
<dbReference type="Pfam" id="PF04294">
    <property type="entry name" value="VanW"/>
    <property type="match status" value="1"/>
</dbReference>